<dbReference type="Gene3D" id="2.70.20.10">
    <property type="entry name" value="Topoisomerase I, domain 3"/>
    <property type="match status" value="1"/>
</dbReference>
<dbReference type="InterPro" id="IPR013825">
    <property type="entry name" value="Topo_IA_cen_sub2"/>
</dbReference>
<dbReference type="CDD" id="cd03362">
    <property type="entry name" value="TOPRIM_TopoIA_TopoIII"/>
    <property type="match status" value="1"/>
</dbReference>
<dbReference type="PROSITE" id="PS00396">
    <property type="entry name" value="TOPO_IA_1"/>
    <property type="match status" value="1"/>
</dbReference>
<evidence type="ECO:0000256" key="5">
    <source>
        <dbReference type="ARBA" id="ARBA00023235"/>
    </source>
</evidence>
<dbReference type="GO" id="GO:0031422">
    <property type="term" value="C:RecQ family helicase-topoisomerase III complex"/>
    <property type="evidence" value="ECO:0007669"/>
    <property type="project" value="TreeGrafter"/>
</dbReference>
<dbReference type="InterPro" id="IPR013826">
    <property type="entry name" value="Topo_IA_cen_sub3"/>
</dbReference>
<dbReference type="GO" id="GO:0005634">
    <property type="term" value="C:nucleus"/>
    <property type="evidence" value="ECO:0007669"/>
    <property type="project" value="TreeGrafter"/>
</dbReference>
<dbReference type="FunFam" id="1.10.290.10:FF:000001">
    <property type="entry name" value="DNA topoisomerase"/>
    <property type="match status" value="1"/>
</dbReference>
<dbReference type="InterPro" id="IPR000380">
    <property type="entry name" value="Topo_IA"/>
</dbReference>
<dbReference type="InterPro" id="IPR006171">
    <property type="entry name" value="TOPRIM_dom"/>
</dbReference>
<dbReference type="Pfam" id="PF01131">
    <property type="entry name" value="Topoisom_bac"/>
    <property type="match status" value="1"/>
</dbReference>
<sequence length="642" mass="73012">MPVTKVLCVAEKPAIAKAVAHHLAGGRVTTVSSRMFIQCERSLTSLQKPVRGNVYVKNYEFDFNFRPWGNCSVTMTSVLGHLTGLDFDKKYKNWRSCPPSQLFEAETEVTIDTGKKSVAENIQQLARYAKILYIWTDCDREGEHIGGEVRDQAKKGNPRIIVKRARFNNTEKAHIVLAAHSPIDMDERQVSAVAARIELDLRIGSSFTRLQSLELQPLSDKLQDQVISYGSCQFPTLGFVVDRYNRVRSFKPETFWLIKLIHVRDRIKVNFNWQRVHLFDRAAVTIIFEACLDSKTAKVTKVQKKPTSKWRPLPLTTVELQMQGSRFLRLSSQQVMTVAEKLYQKGFISYPRTETDQFPQGFDFNAIIQRQTQGNPWAQFAQHLVNGGFRSPRSGRQNDQAHPPIHPVNFAALNVLDDQEKKVYEFVCRRFLACCSEDAKGQTTDVEIRWGHETFRTHGLLVLERNYLDVYVYDKWESSQQLPDYTLGETFEPTEANMVDGKTTAPGYLTEPELIALMDANGIGTDATMAEHIQKIKDRCYVSTRPRSGGGRNSVQEFIPTTLGVALIEGYDSVGLDVSVSKPFLRKEMEVKMKAICEGRKTRTEVVQESLDQYREVFVKTQREIQVLKESVTKYVVNGGAA</sequence>
<dbReference type="InterPro" id="IPR013497">
    <property type="entry name" value="Topo_IA_cen"/>
</dbReference>
<dbReference type="Gene3D" id="1.10.460.10">
    <property type="entry name" value="Topoisomerase I, domain 2"/>
    <property type="match status" value="1"/>
</dbReference>
<comment type="caution">
    <text evidence="9">The sequence shown here is derived from an EMBL/GenBank/DDBJ whole genome shotgun (WGS) entry which is preliminary data.</text>
</comment>
<dbReference type="GO" id="GO:0006265">
    <property type="term" value="P:DNA topological change"/>
    <property type="evidence" value="ECO:0007669"/>
    <property type="project" value="InterPro"/>
</dbReference>
<dbReference type="Gene3D" id="1.10.290.10">
    <property type="entry name" value="Topoisomerase I, domain 4"/>
    <property type="match status" value="1"/>
</dbReference>
<dbReference type="OrthoDB" id="430051at2759"/>
<dbReference type="eggNOG" id="KOG1956">
    <property type="taxonomic scope" value="Eukaryota"/>
</dbReference>
<gene>
    <name evidence="9" type="primary">top3</name>
    <name evidence="9" type="ORF">CLCR_08204</name>
</gene>
<keyword evidence="5 6" id="KW-0413">Isomerase</keyword>
<dbReference type="SMART" id="SM00493">
    <property type="entry name" value="TOPRIM"/>
    <property type="match status" value="1"/>
</dbReference>
<dbReference type="SUPFAM" id="SSF56712">
    <property type="entry name" value="Prokaryotic type I DNA topoisomerase"/>
    <property type="match status" value="1"/>
</dbReference>
<dbReference type="Gene3D" id="3.40.50.140">
    <property type="match status" value="1"/>
</dbReference>
<dbReference type="GO" id="GO:0035825">
    <property type="term" value="P:homologous recombination"/>
    <property type="evidence" value="ECO:0007669"/>
    <property type="project" value="UniProtKB-ARBA"/>
</dbReference>
<dbReference type="InterPro" id="IPR003602">
    <property type="entry name" value="Topo_IA_DNA-bd_dom"/>
</dbReference>
<dbReference type="GO" id="GO:0006281">
    <property type="term" value="P:DNA repair"/>
    <property type="evidence" value="ECO:0007669"/>
    <property type="project" value="TreeGrafter"/>
</dbReference>
<evidence type="ECO:0000256" key="4">
    <source>
        <dbReference type="ARBA" id="ARBA00023125"/>
    </source>
</evidence>
<feature type="domain" description="Topo IA-type catalytic" evidence="8">
    <location>
        <begin position="186"/>
        <end position="618"/>
    </location>
</feature>
<dbReference type="InterPro" id="IPR003601">
    <property type="entry name" value="Topo_IA_2"/>
</dbReference>
<dbReference type="PROSITE" id="PS50880">
    <property type="entry name" value="TOPRIM"/>
    <property type="match status" value="1"/>
</dbReference>
<evidence type="ECO:0000256" key="6">
    <source>
        <dbReference type="RuleBase" id="RU362092"/>
    </source>
</evidence>
<dbReference type="PROSITE" id="PS52039">
    <property type="entry name" value="TOPO_IA_2"/>
    <property type="match status" value="1"/>
</dbReference>
<dbReference type="VEuPathDB" id="FungiDB:CLCR_08204"/>
<dbReference type="PANTHER" id="PTHR11390:SF21">
    <property type="entry name" value="DNA TOPOISOMERASE 3-ALPHA"/>
    <property type="match status" value="1"/>
</dbReference>
<dbReference type="VEuPathDB" id="FungiDB:G647_06111"/>
<dbReference type="InterPro" id="IPR013824">
    <property type="entry name" value="Topo_IA_cen_sub1"/>
</dbReference>
<dbReference type="SMART" id="SM00437">
    <property type="entry name" value="TOP1Ac"/>
    <property type="match status" value="1"/>
</dbReference>
<evidence type="ECO:0000313" key="10">
    <source>
        <dbReference type="Proteomes" id="UP000094526"/>
    </source>
</evidence>
<comment type="catalytic activity">
    <reaction evidence="1 6">
        <text>ATP-independent breakage of single-stranded DNA, followed by passage and rejoining.</text>
        <dbReference type="EC" id="5.6.2.1"/>
    </reaction>
</comment>
<dbReference type="GO" id="GO:0003677">
    <property type="term" value="F:DNA binding"/>
    <property type="evidence" value="ECO:0007669"/>
    <property type="project" value="UniProtKB-KW"/>
</dbReference>
<organism evidence="9 10">
    <name type="scientific">Cladophialophora carrionii</name>
    <dbReference type="NCBI Taxonomy" id="86049"/>
    <lineage>
        <taxon>Eukaryota</taxon>
        <taxon>Fungi</taxon>
        <taxon>Dikarya</taxon>
        <taxon>Ascomycota</taxon>
        <taxon>Pezizomycotina</taxon>
        <taxon>Eurotiomycetes</taxon>
        <taxon>Chaetothyriomycetidae</taxon>
        <taxon>Chaetothyriales</taxon>
        <taxon>Herpotrichiellaceae</taxon>
        <taxon>Cladophialophora</taxon>
    </lineage>
</organism>
<keyword evidence="10" id="KW-1185">Reference proteome</keyword>
<dbReference type="PRINTS" id="PR00417">
    <property type="entry name" value="PRTPISMRASEI"/>
</dbReference>
<keyword evidence="4 6" id="KW-0238">DNA-binding</keyword>
<reference evidence="10" key="1">
    <citation type="submission" date="2015-07" db="EMBL/GenBank/DDBJ databases">
        <authorList>
            <person name="Teixeira M.M."/>
            <person name="Souza R.C."/>
            <person name="Almeida L.G."/>
            <person name="Vicente V.A."/>
            <person name="de Hoog S."/>
            <person name="Bocca A.L."/>
            <person name="de Almeida S.R."/>
            <person name="Vasconcelos A.T."/>
            <person name="Felipe M.S."/>
        </authorList>
    </citation>
    <scope>NUCLEOTIDE SEQUENCE [LARGE SCALE GENOMIC DNA]</scope>
    <source>
        <strain evidence="10">KSF</strain>
    </source>
</reference>
<name>A0A1C1CU42_9EURO</name>
<comment type="similarity">
    <text evidence="2 6">Belongs to the type IA topoisomerase family.</text>
</comment>
<dbReference type="Pfam" id="PF01751">
    <property type="entry name" value="Toprim"/>
    <property type="match status" value="1"/>
</dbReference>
<dbReference type="EMBL" id="LGRB01000009">
    <property type="protein sequence ID" value="OCT52019.1"/>
    <property type="molecule type" value="Genomic_DNA"/>
</dbReference>
<dbReference type="Proteomes" id="UP000094526">
    <property type="component" value="Unassembled WGS sequence"/>
</dbReference>
<feature type="domain" description="Toprim" evidence="7">
    <location>
        <begin position="5"/>
        <end position="168"/>
    </location>
</feature>
<evidence type="ECO:0000256" key="2">
    <source>
        <dbReference type="ARBA" id="ARBA00009446"/>
    </source>
</evidence>
<keyword evidence="3 6" id="KW-0799">Topoisomerase</keyword>
<dbReference type="InterPro" id="IPR023406">
    <property type="entry name" value="Topo_IA_AS"/>
</dbReference>
<dbReference type="AlphaFoldDB" id="A0A1C1CU42"/>
<proteinExistence type="inferred from homology"/>
<dbReference type="STRING" id="86049.A0A1C1CU42"/>
<evidence type="ECO:0000256" key="1">
    <source>
        <dbReference type="ARBA" id="ARBA00000213"/>
    </source>
</evidence>
<dbReference type="SMART" id="SM00436">
    <property type="entry name" value="TOP1Bc"/>
    <property type="match status" value="1"/>
</dbReference>
<dbReference type="PANTHER" id="PTHR11390">
    <property type="entry name" value="PROKARYOTIC DNA TOPOISOMERASE"/>
    <property type="match status" value="1"/>
</dbReference>
<dbReference type="CDD" id="cd00186">
    <property type="entry name" value="TOP1Ac"/>
    <property type="match status" value="1"/>
</dbReference>
<dbReference type="InterPro" id="IPR034144">
    <property type="entry name" value="TOPRIM_TopoIII"/>
</dbReference>
<evidence type="ECO:0000313" key="9">
    <source>
        <dbReference type="EMBL" id="OCT52019.1"/>
    </source>
</evidence>
<evidence type="ECO:0000259" key="7">
    <source>
        <dbReference type="PROSITE" id="PS50880"/>
    </source>
</evidence>
<dbReference type="GO" id="GO:0003917">
    <property type="term" value="F:DNA topoisomerase type I (single strand cut, ATP-independent) activity"/>
    <property type="evidence" value="ECO:0007669"/>
    <property type="project" value="UniProtKB-EC"/>
</dbReference>
<comment type="function">
    <text evidence="6">Introduces a single-strand break via transesterification at a target site in duplex DNA. Releases the supercoiling and torsional tension of DNA introduced during the DNA replication and transcription by transiently cleaving and rejoining one strand of the DNA duplex. The scissile phosphodiester is attacked by the catalytic tyrosine of the enzyme, resulting in the formation of a DNA-(5'-phosphotyrosyl)-enzyme intermediate and the expulsion of a 3'-OH DNA strand.</text>
</comment>
<accession>A0A1C1CU42</accession>
<dbReference type="EC" id="5.6.2.1" evidence="6"/>
<dbReference type="FunFam" id="3.40.50.140:FF:000003">
    <property type="entry name" value="DNA topoisomerase"/>
    <property type="match status" value="1"/>
</dbReference>
<evidence type="ECO:0000259" key="8">
    <source>
        <dbReference type="PROSITE" id="PS52039"/>
    </source>
</evidence>
<dbReference type="InterPro" id="IPR023405">
    <property type="entry name" value="Topo_IA_core_domain"/>
</dbReference>
<evidence type="ECO:0000256" key="3">
    <source>
        <dbReference type="ARBA" id="ARBA00023029"/>
    </source>
</evidence>
<protein>
    <recommendedName>
        <fullName evidence="6">DNA topoisomerase</fullName>
        <ecNumber evidence="6">5.6.2.1</ecNumber>
    </recommendedName>
</protein>